<dbReference type="EMBL" id="WMBE01000003">
    <property type="protein sequence ID" value="MDG0867698.1"/>
    <property type="molecule type" value="Genomic_DNA"/>
</dbReference>
<sequence>MGVVYDSELNGQEVTFGTSGFLYQNNKLMYDRTTNSLWHSLTGEPVVGDLANSGVVLDRYPVTVTTWQEWLEQHPDTTVVDIDTGFTRRYFDPSEEGSAYFEYRASPTAMFPTFGVDTRVPEKSNVVGVSHSGESRAYPVDSIVLERVINDSIGGRNIVVVGHPETGVLGVFERGGIEFASGSDSREVVEESGVSWWVGDDGLTADDGRSLPRIPARELFWFAWVAFFPGTDVYRPF</sequence>
<evidence type="ECO:0000313" key="3">
    <source>
        <dbReference type="Proteomes" id="UP001219901"/>
    </source>
</evidence>
<dbReference type="Proteomes" id="UP001219901">
    <property type="component" value="Chromosome"/>
</dbReference>
<gene>
    <name evidence="1" type="ORF">GKO46_11530</name>
    <name evidence="2" type="ORF">GKO48_10005</name>
</gene>
<dbReference type="EMBL" id="CP046147">
    <property type="protein sequence ID" value="WFG39934.1"/>
    <property type="molecule type" value="Genomic_DNA"/>
</dbReference>
<accession>A0AAJ6CV65</accession>
<evidence type="ECO:0000313" key="2">
    <source>
        <dbReference type="EMBL" id="WFG39934.1"/>
    </source>
</evidence>
<dbReference type="AlphaFoldDB" id="A0AAJ6CV65"/>
<protein>
    <submittedName>
        <fullName evidence="2">DUF3179 domain-containing protein</fullName>
    </submittedName>
</protein>
<dbReference type="Pfam" id="PF11376">
    <property type="entry name" value="DUF3179"/>
    <property type="match status" value="1"/>
</dbReference>
<reference evidence="3 4" key="1">
    <citation type="submission" date="2019-11" db="EMBL/GenBank/DDBJ databases">
        <authorList>
            <person name="Cho J.-C."/>
        </authorList>
    </citation>
    <scope>NUCLEOTIDE SEQUENCE [LARGE SCALE GENOMIC DNA]</scope>
    <source>
        <strain evidence="2 3">JH1073</strain>
        <strain evidence="1 4">JH702</strain>
    </source>
</reference>
<proteinExistence type="predicted"/>
<name>A0AAJ6CV65_9CHLR</name>
<keyword evidence="3" id="KW-1185">Reference proteome</keyword>
<dbReference type="InterPro" id="IPR021516">
    <property type="entry name" value="DUF3179"/>
</dbReference>
<evidence type="ECO:0000313" key="1">
    <source>
        <dbReference type="EMBL" id="MDG0867698.1"/>
    </source>
</evidence>
<reference evidence="2" key="2">
    <citation type="journal article" date="2023" name="Nat. Commun.">
        <title>Cultivation of marine bacteria of the SAR202 clade.</title>
        <authorList>
            <person name="Lim Y."/>
            <person name="Seo J.H."/>
            <person name="Giovannoni S.J."/>
            <person name="Kang I."/>
            <person name="Cho J.C."/>
        </authorList>
    </citation>
    <scope>NUCLEOTIDE SEQUENCE</scope>
    <source>
        <strain evidence="2">JH1073</strain>
    </source>
</reference>
<dbReference type="Proteomes" id="UP001321249">
    <property type="component" value="Unassembled WGS sequence"/>
</dbReference>
<organism evidence="2 3">
    <name type="scientific">Candidatus Lucifugimonas marina</name>
    <dbReference type="NCBI Taxonomy" id="3038979"/>
    <lineage>
        <taxon>Bacteria</taxon>
        <taxon>Bacillati</taxon>
        <taxon>Chloroflexota</taxon>
        <taxon>Dehalococcoidia</taxon>
        <taxon>SAR202 cluster</taxon>
        <taxon>Candidatus Lucifugimonadales</taxon>
        <taxon>Candidatus Lucifugimonadaceae</taxon>
        <taxon>Candidatus Lucifugimonas</taxon>
    </lineage>
</organism>
<reference evidence="3" key="3">
    <citation type="submission" date="2023-06" db="EMBL/GenBank/DDBJ databases">
        <title>Pangenomics reveal diversification of enzyme families and niche specialization in globally abundant SAR202 bacteria.</title>
        <authorList>
            <person name="Saw J.H.W."/>
        </authorList>
    </citation>
    <scope>NUCLEOTIDE SEQUENCE [LARGE SCALE GENOMIC DNA]</scope>
    <source>
        <strain evidence="3">JH1073</strain>
    </source>
</reference>
<evidence type="ECO:0000313" key="4">
    <source>
        <dbReference type="Proteomes" id="UP001321249"/>
    </source>
</evidence>